<evidence type="ECO:0000256" key="9">
    <source>
        <dbReference type="ARBA" id="ARBA00023128"/>
    </source>
</evidence>
<dbReference type="Gene3D" id="3.40.50.300">
    <property type="entry name" value="P-loop containing nucleotide triphosphate hydrolases"/>
    <property type="match status" value="1"/>
</dbReference>
<keyword evidence="6" id="KW-0547">Nucleotide-binding</keyword>
<dbReference type="PROSITE" id="PS51722">
    <property type="entry name" value="G_TR_2"/>
    <property type="match status" value="1"/>
</dbReference>
<keyword evidence="15" id="KW-1185">Reference proteome</keyword>
<evidence type="ECO:0000256" key="12">
    <source>
        <dbReference type="SAM" id="MobiDB-lite"/>
    </source>
</evidence>
<comment type="similarity">
    <text evidence="3">Belongs to the TRAFAC class translation factor GTPase superfamily. Classic translation factor GTPase family. IF-2 subfamily.</text>
</comment>
<evidence type="ECO:0000313" key="15">
    <source>
        <dbReference type="Proteomes" id="UP000054097"/>
    </source>
</evidence>
<evidence type="ECO:0000256" key="8">
    <source>
        <dbReference type="ARBA" id="ARBA00022946"/>
    </source>
</evidence>
<dbReference type="InterPro" id="IPR005225">
    <property type="entry name" value="Small_GTP-bd"/>
</dbReference>
<dbReference type="InterPro" id="IPR036925">
    <property type="entry name" value="TIF_IF2_dom3_sf"/>
</dbReference>
<evidence type="ECO:0000256" key="1">
    <source>
        <dbReference type="ARBA" id="ARBA00004173"/>
    </source>
</evidence>
<evidence type="ECO:0000256" key="6">
    <source>
        <dbReference type="ARBA" id="ARBA00022741"/>
    </source>
</evidence>
<dbReference type="InterPro" id="IPR053905">
    <property type="entry name" value="EF-G-like_DII"/>
</dbReference>
<dbReference type="PRINTS" id="PR00315">
    <property type="entry name" value="ELONGATNFCT"/>
</dbReference>
<dbReference type="EMBL" id="KN824280">
    <property type="protein sequence ID" value="KIM32536.1"/>
    <property type="molecule type" value="Genomic_DNA"/>
</dbReference>
<dbReference type="Pfam" id="PF00009">
    <property type="entry name" value="GTP_EFTU"/>
    <property type="match status" value="1"/>
</dbReference>
<dbReference type="InterPro" id="IPR004161">
    <property type="entry name" value="EFTu-like_2"/>
</dbReference>
<sequence length="780" mass="84426">MGHGSRQDSAPQSSRPDRSSSRQPRGVGGSWDLTGRGSINRATSAQPANPAATFTKPLPRLNSLPRSNAHDRHPFEEPPARLSFVERDRAPPTVETRLNAHEEKERRRREHEYNERTKLGKEKELQRQKTVQQVVKGVAKLSQIRKTRDIFLSKHVSVQHLSRLLGVKMERLQAALKRAGMTEVSYDHLLDSEDAALIAPEFRCNVVIDEVAAFDIYPPPLPADLTTLPHRPPVVTIMGHVDHGKTTLLDKLRSASVAEGEAGGITQHIGAFSLPVSSLSTAKGKDSKDDRIVTFIDTPGHAAFSAMRARGAMVTDVIVLVVAADDGVMPQTKEVIELAKKDQGQVSLVVAINKIDKPGADATTVKQMLLAEGVQLEEFGGDVPAVEVSGLTGQGLDNLMETVSLVAELKDIRAERHGMAVGFVLESKTVKGMGPVATVLLHRGELTTGSHLIAGEVQCRVRNLTDSAGKTIKSAAPGTAVSVAGWKELPTAGDQVLQAAEDEIKRALVNRKRNQALASLVEDVSAINEKRRVERERRGEELEAAKEALTKGQTLPPKPLMRSDIEEQDDGIKYLRLIIKADVSGSAEAVAGALEGIGNDKAKAKILSYSAGNVSEGDVMMAKTTEASIVSFGVNVPRSIAQMAQTEKVPIVNSDIIYRVMETIREKVAGLLPPIIETKVVGEANVQACFDIDLKGRKTLKVAGCRVSNGTLEKNKSARLVRNGTVIHDGQVETLRHMKKEVTEARKGMECGLSLSNYSDNFLPGDTIQMYATITKAAVL</sequence>
<feature type="domain" description="Tr-type G" evidence="13">
    <location>
        <begin position="230"/>
        <end position="415"/>
    </location>
</feature>
<dbReference type="CDD" id="cd01887">
    <property type="entry name" value="IF2_eIF5B"/>
    <property type="match status" value="1"/>
</dbReference>
<dbReference type="GO" id="GO:0005739">
    <property type="term" value="C:mitochondrion"/>
    <property type="evidence" value="ECO:0007669"/>
    <property type="project" value="UniProtKB-SubCell"/>
</dbReference>
<keyword evidence="5" id="KW-0396">Initiation factor</keyword>
<dbReference type="PANTHER" id="PTHR43381:SF20">
    <property type="entry name" value="TRANSLATION INITIATION FACTOR IF-2, MITOCHONDRIAL"/>
    <property type="match status" value="1"/>
</dbReference>
<dbReference type="AlphaFoldDB" id="A0A0C3BM67"/>
<name>A0A0C3BM67_SERVB</name>
<dbReference type="SUPFAM" id="SSF52156">
    <property type="entry name" value="Initiation factor IF2/eIF5b, domain 3"/>
    <property type="match status" value="1"/>
</dbReference>
<evidence type="ECO:0000256" key="3">
    <source>
        <dbReference type="ARBA" id="ARBA00007733"/>
    </source>
</evidence>
<dbReference type="Pfam" id="PF22042">
    <property type="entry name" value="EF-G_D2"/>
    <property type="match status" value="1"/>
</dbReference>
<dbReference type="Gene3D" id="2.40.30.10">
    <property type="entry name" value="Translation factors"/>
    <property type="match status" value="2"/>
</dbReference>
<dbReference type="PANTHER" id="PTHR43381">
    <property type="entry name" value="TRANSLATION INITIATION FACTOR IF-2-RELATED"/>
    <property type="match status" value="1"/>
</dbReference>
<dbReference type="Proteomes" id="UP000054097">
    <property type="component" value="Unassembled WGS sequence"/>
</dbReference>
<keyword evidence="8" id="KW-0809">Transit peptide</keyword>
<dbReference type="InterPro" id="IPR006847">
    <property type="entry name" value="IF2_N"/>
</dbReference>
<dbReference type="CDD" id="cd03692">
    <property type="entry name" value="mtIF2_IVc"/>
    <property type="match status" value="1"/>
</dbReference>
<dbReference type="GO" id="GO:0005525">
    <property type="term" value="F:GTP binding"/>
    <property type="evidence" value="ECO:0007669"/>
    <property type="project" value="UniProtKB-KW"/>
</dbReference>
<evidence type="ECO:0000256" key="7">
    <source>
        <dbReference type="ARBA" id="ARBA00022917"/>
    </source>
</evidence>
<dbReference type="HOGENOM" id="CLU_006301_5_2_1"/>
<proteinExistence type="inferred from homology"/>
<dbReference type="FunFam" id="3.40.50.300:FF:000019">
    <property type="entry name" value="Translation initiation factor IF-2"/>
    <property type="match status" value="1"/>
</dbReference>
<feature type="region of interest" description="Disordered" evidence="12">
    <location>
        <begin position="1"/>
        <end position="119"/>
    </location>
</feature>
<dbReference type="GO" id="GO:0003743">
    <property type="term" value="F:translation initiation factor activity"/>
    <property type="evidence" value="ECO:0007669"/>
    <property type="project" value="UniProtKB-KW"/>
</dbReference>
<keyword evidence="10" id="KW-0342">GTP-binding</keyword>
<protein>
    <recommendedName>
        <fullName evidence="11">Translation initiation factor IF-2, mitochondrial</fullName>
    </recommendedName>
</protein>
<dbReference type="InterPro" id="IPR000795">
    <property type="entry name" value="T_Tr_GTP-bd_dom"/>
</dbReference>
<dbReference type="GO" id="GO:0003924">
    <property type="term" value="F:GTPase activity"/>
    <property type="evidence" value="ECO:0007669"/>
    <property type="project" value="InterPro"/>
</dbReference>
<evidence type="ECO:0000313" key="14">
    <source>
        <dbReference type="EMBL" id="KIM32536.1"/>
    </source>
</evidence>
<organism evidence="14 15">
    <name type="scientific">Serendipita vermifera MAFF 305830</name>
    <dbReference type="NCBI Taxonomy" id="933852"/>
    <lineage>
        <taxon>Eukaryota</taxon>
        <taxon>Fungi</taxon>
        <taxon>Dikarya</taxon>
        <taxon>Basidiomycota</taxon>
        <taxon>Agaricomycotina</taxon>
        <taxon>Agaricomycetes</taxon>
        <taxon>Sebacinales</taxon>
        <taxon>Serendipitaceae</taxon>
        <taxon>Serendipita</taxon>
    </lineage>
</organism>
<keyword evidence="9" id="KW-0496">Mitochondrion</keyword>
<dbReference type="InterPro" id="IPR009000">
    <property type="entry name" value="Transl_B-barrel_sf"/>
</dbReference>
<feature type="compositionally biased region" description="Basic and acidic residues" evidence="12">
    <location>
        <begin position="98"/>
        <end position="119"/>
    </location>
</feature>
<dbReference type="InterPro" id="IPR000178">
    <property type="entry name" value="TF_IF2_bacterial-like"/>
</dbReference>
<keyword evidence="4" id="KW-0963">Cytoplasm</keyword>
<dbReference type="FunFam" id="2.40.30.10:FF:000008">
    <property type="entry name" value="Translation initiation factor IF-2"/>
    <property type="match status" value="1"/>
</dbReference>
<evidence type="ECO:0000256" key="10">
    <source>
        <dbReference type="ARBA" id="ARBA00023134"/>
    </source>
</evidence>
<accession>A0A0C3BM67</accession>
<dbReference type="NCBIfam" id="TIGR00231">
    <property type="entry name" value="small_GTP"/>
    <property type="match status" value="1"/>
</dbReference>
<evidence type="ECO:0000256" key="4">
    <source>
        <dbReference type="ARBA" id="ARBA00022490"/>
    </source>
</evidence>
<dbReference type="Gene3D" id="3.40.50.10050">
    <property type="entry name" value="Translation initiation factor IF- 2, domain 3"/>
    <property type="match status" value="1"/>
</dbReference>
<reference evidence="15" key="2">
    <citation type="submission" date="2015-01" db="EMBL/GenBank/DDBJ databases">
        <title>Evolutionary Origins and Diversification of the Mycorrhizal Mutualists.</title>
        <authorList>
            <consortium name="DOE Joint Genome Institute"/>
            <consortium name="Mycorrhizal Genomics Consortium"/>
            <person name="Kohler A."/>
            <person name="Kuo A."/>
            <person name="Nagy L.G."/>
            <person name="Floudas D."/>
            <person name="Copeland A."/>
            <person name="Barry K.W."/>
            <person name="Cichocki N."/>
            <person name="Veneault-Fourrey C."/>
            <person name="LaButti K."/>
            <person name="Lindquist E.A."/>
            <person name="Lipzen A."/>
            <person name="Lundell T."/>
            <person name="Morin E."/>
            <person name="Murat C."/>
            <person name="Riley R."/>
            <person name="Ohm R."/>
            <person name="Sun H."/>
            <person name="Tunlid A."/>
            <person name="Henrissat B."/>
            <person name="Grigoriev I.V."/>
            <person name="Hibbett D.S."/>
            <person name="Martin F."/>
        </authorList>
    </citation>
    <scope>NUCLEOTIDE SEQUENCE [LARGE SCALE GENOMIC DNA]</scope>
    <source>
        <strain evidence="15">MAFF 305830</strain>
    </source>
</reference>
<dbReference type="SUPFAM" id="SSF52540">
    <property type="entry name" value="P-loop containing nucleoside triphosphate hydrolases"/>
    <property type="match status" value="1"/>
</dbReference>
<comment type="subcellular location">
    <subcellularLocation>
        <location evidence="2">Cytoplasm</location>
    </subcellularLocation>
    <subcellularLocation>
        <location evidence="1">Mitochondrion</location>
    </subcellularLocation>
</comment>
<dbReference type="InterPro" id="IPR027417">
    <property type="entry name" value="P-loop_NTPase"/>
</dbReference>
<dbReference type="InterPro" id="IPR023115">
    <property type="entry name" value="TIF_IF2_dom3"/>
</dbReference>
<dbReference type="SUPFAM" id="SSF50447">
    <property type="entry name" value="Translation proteins"/>
    <property type="match status" value="2"/>
</dbReference>
<dbReference type="FunFam" id="3.40.50.10050:FF:000001">
    <property type="entry name" value="Translation initiation factor IF-2"/>
    <property type="match status" value="1"/>
</dbReference>
<evidence type="ECO:0000259" key="13">
    <source>
        <dbReference type="PROSITE" id="PS51722"/>
    </source>
</evidence>
<evidence type="ECO:0000256" key="5">
    <source>
        <dbReference type="ARBA" id="ARBA00022540"/>
    </source>
</evidence>
<keyword evidence="7" id="KW-0648">Protein biosynthesis</keyword>
<dbReference type="Pfam" id="PF11987">
    <property type="entry name" value="IF-2"/>
    <property type="match status" value="1"/>
</dbReference>
<dbReference type="InterPro" id="IPR015760">
    <property type="entry name" value="TIF_IF2"/>
</dbReference>
<evidence type="ECO:0000256" key="11">
    <source>
        <dbReference type="ARBA" id="ARBA00044200"/>
    </source>
</evidence>
<reference evidence="14 15" key="1">
    <citation type="submission" date="2014-04" db="EMBL/GenBank/DDBJ databases">
        <authorList>
            <consortium name="DOE Joint Genome Institute"/>
            <person name="Kuo A."/>
            <person name="Zuccaro A."/>
            <person name="Kohler A."/>
            <person name="Nagy L.G."/>
            <person name="Floudas D."/>
            <person name="Copeland A."/>
            <person name="Barry K.W."/>
            <person name="Cichocki N."/>
            <person name="Veneault-Fourrey C."/>
            <person name="LaButti K."/>
            <person name="Lindquist E.A."/>
            <person name="Lipzen A."/>
            <person name="Lundell T."/>
            <person name="Morin E."/>
            <person name="Murat C."/>
            <person name="Sun H."/>
            <person name="Tunlid A."/>
            <person name="Henrissat B."/>
            <person name="Grigoriev I.V."/>
            <person name="Hibbett D.S."/>
            <person name="Martin F."/>
            <person name="Nordberg H.P."/>
            <person name="Cantor M.N."/>
            <person name="Hua S.X."/>
        </authorList>
    </citation>
    <scope>NUCLEOTIDE SEQUENCE [LARGE SCALE GENOMIC DNA]</scope>
    <source>
        <strain evidence="14 15">MAFF 305830</strain>
    </source>
</reference>
<dbReference type="STRING" id="933852.A0A0C3BM67"/>
<evidence type="ECO:0000256" key="2">
    <source>
        <dbReference type="ARBA" id="ARBA00004496"/>
    </source>
</evidence>
<dbReference type="NCBIfam" id="TIGR00487">
    <property type="entry name" value="IF-2"/>
    <property type="match status" value="1"/>
</dbReference>
<feature type="compositionally biased region" description="Basic and acidic residues" evidence="12">
    <location>
        <begin position="68"/>
        <end position="90"/>
    </location>
</feature>
<gene>
    <name evidence="14" type="ORF">M408DRAFT_14808</name>
</gene>
<dbReference type="Pfam" id="PF03144">
    <property type="entry name" value="GTP_EFTU_D2"/>
    <property type="match status" value="1"/>
</dbReference>
<dbReference type="OrthoDB" id="361630at2759"/>
<dbReference type="Pfam" id="PF04760">
    <property type="entry name" value="IF2_N"/>
    <property type="match status" value="1"/>
</dbReference>